<dbReference type="Proteomes" id="UP001647509">
    <property type="component" value="Unassembled WGS sequence"/>
</dbReference>
<organism evidence="1 2">
    <name type="scientific">Pseudotamlana agarivorans</name>
    <dbReference type="NCBI Taxonomy" id="481183"/>
    <lineage>
        <taxon>Bacteria</taxon>
        <taxon>Pseudomonadati</taxon>
        <taxon>Bacteroidota</taxon>
        <taxon>Flavobacteriia</taxon>
        <taxon>Flavobacteriales</taxon>
        <taxon>Flavobacteriaceae</taxon>
        <taxon>Pseudotamlana</taxon>
    </lineage>
</organism>
<protein>
    <submittedName>
        <fullName evidence="1">FAD:protein FMN transferase</fullName>
    </submittedName>
</protein>
<accession>A0ACC5UAT3</accession>
<reference evidence="1" key="1">
    <citation type="submission" date="2021-05" db="EMBL/GenBank/DDBJ databases">
        <title>Draft genomes of bacteria isolated from model marine particles.</title>
        <authorList>
            <person name="Datta M.S."/>
            <person name="Schwartzman J.A."/>
            <person name="Enke T.N."/>
            <person name="Saavedra J."/>
            <person name="Cermak N."/>
            <person name="Cordero O.X."/>
        </authorList>
    </citation>
    <scope>NUCLEOTIDE SEQUENCE</scope>
    <source>
        <strain evidence="1">I2M19</strain>
    </source>
</reference>
<gene>
    <name evidence="1" type="ORF">KO493_11435</name>
</gene>
<dbReference type="EMBL" id="JAHKPD010000018">
    <property type="protein sequence ID" value="MBU2951310.1"/>
    <property type="molecule type" value="Genomic_DNA"/>
</dbReference>
<comment type="caution">
    <text evidence="1">The sequence shown here is derived from an EMBL/GenBank/DDBJ whole genome shotgun (WGS) entry which is preliminary data.</text>
</comment>
<keyword evidence="2" id="KW-1185">Reference proteome</keyword>
<evidence type="ECO:0000313" key="1">
    <source>
        <dbReference type="EMBL" id="MBU2951310.1"/>
    </source>
</evidence>
<proteinExistence type="predicted"/>
<name>A0ACC5UAT3_9FLAO</name>
<sequence>MKNIAVIIILLVTFSCKKEIKNTKLVGEVFGTTYAFTYNSEVNYKTQFDSLFAVVNNSMSTYQDNSIISKLNDNELVEIDDHFAYVFEASKIIYKETDGAFDPTIGAVVNAWDFGPKGEIEELDTLSIDWLMRSVGLKQVTRIDNKIIKPKGTFLDFNAIAKGYGVDMIGEYLESQNVNDYLVEIGGEIRTRGANVEKKHPWKVGIERPNFEGEHSILDVVILKDDAMATSGTYRKFKIDKEGKRYAHIIDPKTGFPSKTNLLSISVIHENCMTADAYATAFKSMGLEKVKAFVKDRPDLKVYLIFENDKQELETLALNGFPEN</sequence>
<evidence type="ECO:0000313" key="2">
    <source>
        <dbReference type="Proteomes" id="UP001647509"/>
    </source>
</evidence>
<keyword evidence="1" id="KW-0808">Transferase</keyword>